<protein>
    <recommendedName>
        <fullName evidence="5">Secreted protein</fullName>
    </recommendedName>
</protein>
<evidence type="ECO:0000313" key="4">
    <source>
        <dbReference type="Proteomes" id="UP001141259"/>
    </source>
</evidence>
<dbReference type="SUPFAM" id="SSF53474">
    <property type="entry name" value="alpha/beta-Hydrolases"/>
    <property type="match status" value="1"/>
</dbReference>
<feature type="chain" id="PRO_5040810715" description="Secreted protein" evidence="2">
    <location>
        <begin position="18"/>
        <end position="894"/>
    </location>
</feature>
<reference evidence="3" key="1">
    <citation type="submission" date="2022-08" db="EMBL/GenBank/DDBJ databases">
        <authorList>
            <person name="Tistechok S."/>
            <person name="Samborskyy M."/>
            <person name="Roman I."/>
        </authorList>
    </citation>
    <scope>NUCLEOTIDE SEQUENCE</scope>
    <source>
        <strain evidence="3">DSM 103496</strain>
    </source>
</reference>
<dbReference type="InterPro" id="IPR038081">
    <property type="entry name" value="CalX-like_sf"/>
</dbReference>
<dbReference type="AlphaFoldDB" id="A0A9X3A619"/>
<evidence type="ECO:0000256" key="1">
    <source>
        <dbReference type="SAM" id="MobiDB-lite"/>
    </source>
</evidence>
<gene>
    <name evidence="3" type="ORF">NZH93_39110</name>
</gene>
<keyword evidence="2" id="KW-0732">Signal</keyword>
<feature type="region of interest" description="Disordered" evidence="1">
    <location>
        <begin position="390"/>
        <end position="410"/>
    </location>
</feature>
<accession>A0A9X3A619</accession>
<evidence type="ECO:0000313" key="3">
    <source>
        <dbReference type="EMBL" id="MCS7482893.1"/>
    </source>
</evidence>
<sequence>MRLATLLLSTLVGAALAAPVTATAHAGQAAEPPHLGWAITGTGLVWTATAPIPPGGAAVEFWDGDRLLGMPRPSADLRTYTLDAAEVEDVDALQVRVSGTRLDVEEPAAPSVEAVAALPAPLPAGDTDPGSPGSFATSTGEYELDPITVPGYAVPLEMRAVVVAPVGATGRRPVALFLHGRHISCFNGTQVLLTWPCPASAKPVPSYRGYLRAQRLLASQGYVTVSVSANSVNAQDALDLELGAGARSALVRAHLARWADWAGAGRGSAPEVVRAAPVADLSQVLLVGHSRGGEGVNRAAVDTLSPPRGGDPVRWTIKGQVLIGATVFAHNPAPDVPSVTILPGCDGDVSDLQGQMYVDATRGVSRGTALHSALYFVGANHNYFNTEWTPGQAEAPASDDFRSPPEDPVCSPGTATRLTAEQQQAAGATYVAAAARLFVAGDRRVLPLLDGSGVRAPSADPARVLAHAVGGARSPFVVPDEATSAGGSARVCAQVSADPATACVDPAASRPSPHFVRFNRVVPESGRFAVALGWTADGQAATARPGAPVSLAGSRQLALRLAVPPNSATTRFDVAVTDAAGRRAVLGSVALDGLPATDRVSARWAQEVHVPLPADGIDLRHVAELELVPHGGSGQAWLVDAHGYAPGLPAPRPVALPRVDLGALTVEEGDSGAKTVRFPVSVTGSGAGAVRVFVQNEGDAAYAERLVEIEPGQRELEIPVQVNGNTRWNLEARRTVLVKPVRGAVVGRYADRLTVSNDDPEPTFTATPVTDVVTEGGALTWRMTLSAPADRVLTVVGRPTVPEGAELSTTDVDELWFRRNVAQEDPLPSRPLSTTGVQPLAVIQRGELSGLLTVPTVTDAEVEPVEHIHLNLTSLSSTGSVSGAVTDGTSAGRP</sequence>
<dbReference type="RefSeq" id="WP_259628358.1">
    <property type="nucleotide sequence ID" value="NZ_JANYMP010000027.1"/>
</dbReference>
<dbReference type="SUPFAM" id="SSF141072">
    <property type="entry name" value="CalX-like"/>
    <property type="match status" value="1"/>
</dbReference>
<keyword evidence="4" id="KW-1185">Reference proteome</keyword>
<organism evidence="3 4">
    <name type="scientific">Umezawaea endophytica</name>
    <dbReference type="NCBI Taxonomy" id="1654476"/>
    <lineage>
        <taxon>Bacteria</taxon>
        <taxon>Bacillati</taxon>
        <taxon>Actinomycetota</taxon>
        <taxon>Actinomycetes</taxon>
        <taxon>Pseudonocardiales</taxon>
        <taxon>Pseudonocardiaceae</taxon>
        <taxon>Umezawaea</taxon>
    </lineage>
</organism>
<name>A0A9X3A619_9PSEU</name>
<dbReference type="InterPro" id="IPR029058">
    <property type="entry name" value="AB_hydrolase_fold"/>
</dbReference>
<evidence type="ECO:0008006" key="5">
    <source>
        <dbReference type="Google" id="ProtNLM"/>
    </source>
</evidence>
<dbReference type="EMBL" id="JANYMP010000027">
    <property type="protein sequence ID" value="MCS7482893.1"/>
    <property type="molecule type" value="Genomic_DNA"/>
</dbReference>
<comment type="caution">
    <text evidence="3">The sequence shown here is derived from an EMBL/GenBank/DDBJ whole genome shotgun (WGS) entry which is preliminary data.</text>
</comment>
<feature type="signal peptide" evidence="2">
    <location>
        <begin position="1"/>
        <end position="17"/>
    </location>
</feature>
<proteinExistence type="predicted"/>
<dbReference type="Gene3D" id="3.40.50.1820">
    <property type="entry name" value="alpha/beta hydrolase"/>
    <property type="match status" value="1"/>
</dbReference>
<dbReference type="Proteomes" id="UP001141259">
    <property type="component" value="Unassembled WGS sequence"/>
</dbReference>
<evidence type="ECO:0000256" key="2">
    <source>
        <dbReference type="SAM" id="SignalP"/>
    </source>
</evidence>